<comment type="caution">
    <text evidence="13">The sequence shown here is derived from an EMBL/GenBank/DDBJ whole genome shotgun (WGS) entry which is preliminary data.</text>
</comment>
<protein>
    <recommendedName>
        <fullName evidence="4">Farnesyl diphosphate synthase</fullName>
        <ecNumber evidence="3">2.5.1.10</ecNumber>
    </recommendedName>
    <alternativeName>
        <fullName evidence="10">(2E,6E)-farnesyl diphosphate synthase</fullName>
    </alternativeName>
    <alternativeName>
        <fullName evidence="9">Geranyltranstransferase</fullName>
    </alternativeName>
</protein>
<dbReference type="GO" id="GO:0005737">
    <property type="term" value="C:cytoplasm"/>
    <property type="evidence" value="ECO:0007669"/>
    <property type="project" value="UniProtKB-ARBA"/>
</dbReference>
<dbReference type="InterPro" id="IPR053378">
    <property type="entry name" value="Prenyl_diphosphate_synthase"/>
</dbReference>
<evidence type="ECO:0000313" key="14">
    <source>
        <dbReference type="Proteomes" id="UP000245998"/>
    </source>
</evidence>
<accession>A0A2U1K7T0</accession>
<dbReference type="CDD" id="cd00685">
    <property type="entry name" value="Trans_IPPS_HT"/>
    <property type="match status" value="1"/>
</dbReference>
<evidence type="ECO:0000256" key="2">
    <source>
        <dbReference type="ARBA" id="ARBA00006706"/>
    </source>
</evidence>
<evidence type="ECO:0000256" key="11">
    <source>
        <dbReference type="ARBA" id="ARBA00049399"/>
    </source>
</evidence>
<dbReference type="PROSITE" id="PS00723">
    <property type="entry name" value="POLYPRENYL_SYNTHASE_1"/>
    <property type="match status" value="1"/>
</dbReference>
<dbReference type="InterPro" id="IPR000092">
    <property type="entry name" value="Polyprenyl_synt"/>
</dbReference>
<dbReference type="SFLD" id="SFLDG01017">
    <property type="entry name" value="Polyprenyl_Transferase_Like"/>
    <property type="match status" value="1"/>
</dbReference>
<evidence type="ECO:0000313" key="13">
    <source>
        <dbReference type="EMBL" id="PWA13209.1"/>
    </source>
</evidence>
<evidence type="ECO:0000256" key="9">
    <source>
        <dbReference type="ARBA" id="ARBA00032380"/>
    </source>
</evidence>
<evidence type="ECO:0000256" key="3">
    <source>
        <dbReference type="ARBA" id="ARBA00012439"/>
    </source>
</evidence>
<dbReference type="Proteomes" id="UP000245998">
    <property type="component" value="Unassembled WGS sequence"/>
</dbReference>
<dbReference type="GO" id="GO:0046872">
    <property type="term" value="F:metal ion binding"/>
    <property type="evidence" value="ECO:0007669"/>
    <property type="project" value="UniProtKB-KW"/>
</dbReference>
<dbReference type="EMBL" id="QCZG01000002">
    <property type="protein sequence ID" value="PWA13209.1"/>
    <property type="molecule type" value="Genomic_DNA"/>
</dbReference>
<evidence type="ECO:0000256" key="10">
    <source>
        <dbReference type="ARBA" id="ARBA00032873"/>
    </source>
</evidence>
<evidence type="ECO:0000256" key="8">
    <source>
        <dbReference type="ARBA" id="ARBA00023229"/>
    </source>
</evidence>
<evidence type="ECO:0000256" key="7">
    <source>
        <dbReference type="ARBA" id="ARBA00022842"/>
    </source>
</evidence>
<evidence type="ECO:0000256" key="1">
    <source>
        <dbReference type="ARBA" id="ARBA00001946"/>
    </source>
</evidence>
<dbReference type="PANTHER" id="PTHR43281:SF1">
    <property type="entry name" value="FARNESYL DIPHOSPHATE SYNTHASE"/>
    <property type="match status" value="1"/>
</dbReference>
<organism evidence="13 14">
    <name type="scientific">Pueribacillus theae</name>
    <dbReference type="NCBI Taxonomy" id="2171751"/>
    <lineage>
        <taxon>Bacteria</taxon>
        <taxon>Bacillati</taxon>
        <taxon>Bacillota</taxon>
        <taxon>Bacilli</taxon>
        <taxon>Bacillales</taxon>
        <taxon>Bacillaceae</taxon>
        <taxon>Pueribacillus</taxon>
    </lineage>
</organism>
<dbReference type="AlphaFoldDB" id="A0A2U1K7T0"/>
<dbReference type="OrthoDB" id="9805316at2"/>
<dbReference type="FunFam" id="1.10.600.10:FF:000001">
    <property type="entry name" value="Geranylgeranyl diphosphate synthase"/>
    <property type="match status" value="1"/>
</dbReference>
<dbReference type="NCBIfam" id="NF045485">
    <property type="entry name" value="FPPsyn"/>
    <property type="match status" value="1"/>
</dbReference>
<name>A0A2U1K7T0_9BACI</name>
<dbReference type="EC" id="2.5.1.10" evidence="3"/>
<gene>
    <name evidence="13" type="ORF">DCC39_01805</name>
</gene>
<dbReference type="RefSeq" id="WP_116553170.1">
    <property type="nucleotide sequence ID" value="NZ_QCZG01000002.1"/>
</dbReference>
<keyword evidence="7" id="KW-0460">Magnesium</keyword>
<comment type="cofactor">
    <cofactor evidence="1">
        <name>Mg(2+)</name>
        <dbReference type="ChEBI" id="CHEBI:18420"/>
    </cofactor>
</comment>
<proteinExistence type="inferred from homology"/>
<dbReference type="SUPFAM" id="SSF48576">
    <property type="entry name" value="Terpenoid synthases"/>
    <property type="match status" value="1"/>
</dbReference>
<dbReference type="SFLD" id="SFLDS00005">
    <property type="entry name" value="Isoprenoid_Synthase_Type_I"/>
    <property type="match status" value="1"/>
</dbReference>
<comment type="catalytic activity">
    <reaction evidence="11">
        <text>isopentenyl diphosphate + (2E)-geranyl diphosphate = (2E,6E)-farnesyl diphosphate + diphosphate</text>
        <dbReference type="Rhea" id="RHEA:19361"/>
        <dbReference type="ChEBI" id="CHEBI:33019"/>
        <dbReference type="ChEBI" id="CHEBI:58057"/>
        <dbReference type="ChEBI" id="CHEBI:128769"/>
        <dbReference type="ChEBI" id="CHEBI:175763"/>
        <dbReference type="EC" id="2.5.1.10"/>
    </reaction>
</comment>
<evidence type="ECO:0000256" key="5">
    <source>
        <dbReference type="ARBA" id="ARBA00022679"/>
    </source>
</evidence>
<dbReference type="PANTHER" id="PTHR43281">
    <property type="entry name" value="FARNESYL DIPHOSPHATE SYNTHASE"/>
    <property type="match status" value="1"/>
</dbReference>
<keyword evidence="6" id="KW-0479">Metal-binding</keyword>
<dbReference type="Gene3D" id="1.10.600.10">
    <property type="entry name" value="Farnesyl Diphosphate Synthase"/>
    <property type="match status" value="1"/>
</dbReference>
<dbReference type="PROSITE" id="PS00444">
    <property type="entry name" value="POLYPRENYL_SYNTHASE_2"/>
    <property type="match status" value="1"/>
</dbReference>
<dbReference type="InterPro" id="IPR033749">
    <property type="entry name" value="Polyprenyl_synt_CS"/>
</dbReference>
<reference evidence="13 14" key="1">
    <citation type="submission" date="2018-04" db="EMBL/GenBank/DDBJ databases">
        <title>Camelliibacillus theae gen. nov., sp. nov., isolated from Pu'er tea.</title>
        <authorList>
            <person name="Niu L."/>
        </authorList>
    </citation>
    <scope>NUCLEOTIDE SEQUENCE [LARGE SCALE GENOMIC DNA]</scope>
    <source>
        <strain evidence="13 14">T8</strain>
    </source>
</reference>
<sequence>MTLTNSHIIPYLKQAKAKIDEQLRIEISKLNGPKVLIDAMNYSLEAGGKRLRPIMLLATLEAFGQNSEKGIPLACAVEMLHTYSLIHDDLPAMDNDDLRRGKPTNHKVFGEANAILAGDALLTYSFEMIASLDDPEITSQMKVELIKQLAQAAGAEGMVGGQTEDLIAENNPNLTVEELEHIHVNKTGKLFIYSVLAGAILARANEEQMNHLEQFAYHLGIAFQIRDDILDIEGDVEKIGKPVGSDFENEKSTYPSLLTVDGAKKKLNEHVDKAIKFLYKANVKHEQLETISMYIIHRDN</sequence>
<evidence type="ECO:0000256" key="4">
    <source>
        <dbReference type="ARBA" id="ARBA00015100"/>
    </source>
</evidence>
<dbReference type="InterPro" id="IPR008949">
    <property type="entry name" value="Isoprenoid_synthase_dom_sf"/>
</dbReference>
<comment type="similarity">
    <text evidence="2 12">Belongs to the FPP/GGPP synthase family.</text>
</comment>
<dbReference type="Pfam" id="PF00348">
    <property type="entry name" value="polyprenyl_synt"/>
    <property type="match status" value="1"/>
</dbReference>
<evidence type="ECO:0000256" key="12">
    <source>
        <dbReference type="RuleBase" id="RU004466"/>
    </source>
</evidence>
<keyword evidence="8" id="KW-0414">Isoprene biosynthesis</keyword>
<dbReference type="GO" id="GO:0004337">
    <property type="term" value="F:(2E,6E)-farnesyl diphosphate synthase activity"/>
    <property type="evidence" value="ECO:0007669"/>
    <property type="project" value="UniProtKB-EC"/>
</dbReference>
<dbReference type="GO" id="GO:0016114">
    <property type="term" value="P:terpenoid biosynthetic process"/>
    <property type="evidence" value="ECO:0007669"/>
    <property type="project" value="UniProtKB-ARBA"/>
</dbReference>
<keyword evidence="14" id="KW-1185">Reference proteome</keyword>
<evidence type="ECO:0000256" key="6">
    <source>
        <dbReference type="ARBA" id="ARBA00022723"/>
    </source>
</evidence>
<keyword evidence="5 12" id="KW-0808">Transferase</keyword>